<dbReference type="RefSeq" id="WP_215627080.1">
    <property type="nucleotide sequence ID" value="NZ_CP067089.2"/>
</dbReference>
<evidence type="ECO:0000313" key="2">
    <source>
        <dbReference type="EMBL" id="QQO09777.1"/>
    </source>
</evidence>
<accession>A0A7T7XP02</accession>
<gene>
    <name evidence="2" type="ORF">JFL75_02375</name>
</gene>
<keyword evidence="3" id="KW-1185">Reference proteome</keyword>
<protein>
    <submittedName>
        <fullName evidence="2">Uncharacterized protein</fullName>
    </submittedName>
</protein>
<sequence length="124" mass="13808">MKRWKTIAWIIAAAVMLAGMAACKSTIVEFTLAGTTWKNEAITGYKLYFEFKSGSDGSWTRTDSGGNSTSTPFTYDYDNDDKTGIITYEGRDYTFALSGDKDSLTVDGWIFNGQGVRTFYLDKL</sequence>
<keyword evidence="1" id="KW-0732">Signal</keyword>
<organism evidence="2 3">
    <name type="scientific">Breznakiella homolactica</name>
    <dbReference type="NCBI Taxonomy" id="2798577"/>
    <lineage>
        <taxon>Bacteria</taxon>
        <taxon>Pseudomonadati</taxon>
        <taxon>Spirochaetota</taxon>
        <taxon>Spirochaetia</taxon>
        <taxon>Spirochaetales</taxon>
        <taxon>Breznakiellaceae</taxon>
        <taxon>Breznakiella</taxon>
    </lineage>
</organism>
<dbReference type="AlphaFoldDB" id="A0A7T7XP02"/>
<proteinExistence type="predicted"/>
<feature type="chain" id="PRO_5031091925" evidence="1">
    <location>
        <begin position="22"/>
        <end position="124"/>
    </location>
</feature>
<evidence type="ECO:0000256" key="1">
    <source>
        <dbReference type="SAM" id="SignalP"/>
    </source>
</evidence>
<dbReference type="Proteomes" id="UP000595917">
    <property type="component" value="Chromosome"/>
</dbReference>
<dbReference type="EMBL" id="CP067089">
    <property type="protein sequence ID" value="QQO09777.1"/>
    <property type="molecule type" value="Genomic_DNA"/>
</dbReference>
<name>A0A7T7XP02_9SPIR</name>
<reference evidence="2" key="1">
    <citation type="submission" date="2021-01" db="EMBL/GenBank/DDBJ databases">
        <title>Description of Breznakiella homolactica.</title>
        <authorList>
            <person name="Song Y."/>
            <person name="Brune A."/>
        </authorList>
    </citation>
    <scope>NUCLEOTIDE SEQUENCE</scope>
    <source>
        <strain evidence="2">RmG30</strain>
    </source>
</reference>
<evidence type="ECO:0000313" key="3">
    <source>
        <dbReference type="Proteomes" id="UP000595917"/>
    </source>
</evidence>
<feature type="signal peptide" evidence="1">
    <location>
        <begin position="1"/>
        <end position="21"/>
    </location>
</feature>
<dbReference type="KEGG" id="bhc:JFL75_02375"/>
<dbReference type="PROSITE" id="PS51257">
    <property type="entry name" value="PROKAR_LIPOPROTEIN"/>
    <property type="match status" value="1"/>
</dbReference>